<comment type="caution">
    <text evidence="5">The sequence shown here is derived from an EMBL/GenBank/DDBJ whole genome shotgun (WGS) entry which is preliminary data.</text>
</comment>
<keyword evidence="2" id="KW-1003">Cell membrane</keyword>
<dbReference type="GO" id="GO:0005886">
    <property type="term" value="C:plasma membrane"/>
    <property type="evidence" value="ECO:0007669"/>
    <property type="project" value="UniProtKB-SubCell"/>
</dbReference>
<evidence type="ECO:0000256" key="3">
    <source>
        <dbReference type="SAM" id="MobiDB-lite"/>
    </source>
</evidence>
<dbReference type="Pfam" id="PF07714">
    <property type="entry name" value="PK_Tyr_Ser-Thr"/>
    <property type="match status" value="1"/>
</dbReference>
<dbReference type="SUPFAM" id="SSF56112">
    <property type="entry name" value="Protein kinase-like (PK-like)"/>
    <property type="match status" value="1"/>
</dbReference>
<evidence type="ECO:0000313" key="6">
    <source>
        <dbReference type="Proteomes" id="UP001237642"/>
    </source>
</evidence>
<dbReference type="AlphaFoldDB" id="A0AAD8IQI7"/>
<accession>A0AAD8IQI7</accession>
<feature type="region of interest" description="Disordered" evidence="3">
    <location>
        <begin position="1"/>
        <end position="36"/>
    </location>
</feature>
<dbReference type="EMBL" id="JAUIZM010000004">
    <property type="protein sequence ID" value="KAK1388632.1"/>
    <property type="molecule type" value="Genomic_DNA"/>
</dbReference>
<keyword evidence="2" id="KW-0472">Membrane</keyword>
<protein>
    <submittedName>
        <fullName evidence="5">Serine/threonine-protein kinase NAK</fullName>
    </submittedName>
</protein>
<dbReference type="Gene3D" id="1.10.510.10">
    <property type="entry name" value="Transferase(Phosphotransferase) domain 1"/>
    <property type="match status" value="1"/>
</dbReference>
<dbReference type="FunFam" id="1.10.510.10:FF:000095">
    <property type="entry name" value="protein STRUBBELIG-RECEPTOR FAMILY 8"/>
    <property type="match status" value="1"/>
</dbReference>
<gene>
    <name evidence="5" type="ORF">POM88_016810</name>
</gene>
<dbReference type="InterPro" id="IPR000719">
    <property type="entry name" value="Prot_kinase_dom"/>
</dbReference>
<keyword evidence="5" id="KW-0808">Transferase</keyword>
<evidence type="ECO:0000259" key="4">
    <source>
        <dbReference type="PROSITE" id="PS50011"/>
    </source>
</evidence>
<reference evidence="5" key="1">
    <citation type="submission" date="2023-02" db="EMBL/GenBank/DDBJ databases">
        <title>Genome of toxic invasive species Heracleum sosnowskyi carries increased number of genes despite the absence of recent whole-genome duplications.</title>
        <authorList>
            <person name="Schelkunov M."/>
            <person name="Shtratnikova V."/>
            <person name="Makarenko M."/>
            <person name="Klepikova A."/>
            <person name="Omelchenko D."/>
            <person name="Novikova G."/>
            <person name="Obukhova E."/>
            <person name="Bogdanov V."/>
            <person name="Penin A."/>
            <person name="Logacheva M."/>
        </authorList>
    </citation>
    <scope>NUCLEOTIDE SEQUENCE</scope>
    <source>
        <strain evidence="5">Hsosn_3</strain>
        <tissue evidence="5">Leaf</tissue>
    </source>
</reference>
<dbReference type="Gene3D" id="3.30.200.20">
    <property type="entry name" value="Phosphorylase Kinase, domain 1"/>
    <property type="match status" value="1"/>
</dbReference>
<dbReference type="GO" id="GO:0004672">
    <property type="term" value="F:protein kinase activity"/>
    <property type="evidence" value="ECO:0007669"/>
    <property type="project" value="InterPro"/>
</dbReference>
<sequence>MGNCLRNPKTSFSSATNYHTESVASPPQEEADVDSDAEPMENIVSPNLKMYTLAELQSATRNFTRHENLDEKGGFQVGGVYKGWVDEATLAPSQLSIGIPVVVKKYQLDSDHSLKECKTEVKFLGKSSHSNVVKLLGYCWEDQQFFLVYEYMQKRSLDTILFRNGEQLSWQTRLQILIGAARGLAYLHTELNVIHRDFKTASVLLDGDFNAKVSDLGLAKPGPTNGYSHVCTDVVGTYGYAAPEYVATGNLYVNSVVYNFGVVLLEILTGRRVMDMNRPRNEDNLVDWARPYLHNKGKLKRIMDPKLEDRFPIKAAYKAAALVLKCLLHSPKDRPDMNEVLNTLEHIKTIPMSS</sequence>
<proteinExistence type="predicted"/>
<dbReference type="InterPro" id="IPR050823">
    <property type="entry name" value="Plant_Ser_Thr_Prot_Kinase"/>
</dbReference>
<dbReference type="PANTHER" id="PTHR45621">
    <property type="entry name" value="OS01G0588500 PROTEIN-RELATED"/>
    <property type="match status" value="1"/>
</dbReference>
<reference evidence="5" key="2">
    <citation type="submission" date="2023-05" db="EMBL/GenBank/DDBJ databases">
        <authorList>
            <person name="Schelkunov M.I."/>
        </authorList>
    </citation>
    <scope>NUCLEOTIDE SEQUENCE</scope>
    <source>
        <strain evidence="5">Hsosn_3</strain>
        <tissue evidence="5">Leaf</tissue>
    </source>
</reference>
<dbReference type="PROSITE" id="PS50011">
    <property type="entry name" value="PROTEIN_KINASE_DOM"/>
    <property type="match status" value="1"/>
</dbReference>
<name>A0AAD8IQI7_9APIA</name>
<keyword evidence="6" id="KW-1185">Reference proteome</keyword>
<dbReference type="InterPro" id="IPR011009">
    <property type="entry name" value="Kinase-like_dom_sf"/>
</dbReference>
<comment type="subcellular location">
    <subcellularLocation>
        <location evidence="1">Cell membrane</location>
    </subcellularLocation>
</comment>
<evidence type="ECO:0000256" key="2">
    <source>
        <dbReference type="ARBA" id="ARBA00022475"/>
    </source>
</evidence>
<dbReference type="Proteomes" id="UP001237642">
    <property type="component" value="Unassembled WGS sequence"/>
</dbReference>
<organism evidence="5 6">
    <name type="scientific">Heracleum sosnowskyi</name>
    <dbReference type="NCBI Taxonomy" id="360622"/>
    <lineage>
        <taxon>Eukaryota</taxon>
        <taxon>Viridiplantae</taxon>
        <taxon>Streptophyta</taxon>
        <taxon>Embryophyta</taxon>
        <taxon>Tracheophyta</taxon>
        <taxon>Spermatophyta</taxon>
        <taxon>Magnoliopsida</taxon>
        <taxon>eudicotyledons</taxon>
        <taxon>Gunneridae</taxon>
        <taxon>Pentapetalae</taxon>
        <taxon>asterids</taxon>
        <taxon>campanulids</taxon>
        <taxon>Apiales</taxon>
        <taxon>Apiaceae</taxon>
        <taxon>Apioideae</taxon>
        <taxon>apioid superclade</taxon>
        <taxon>Tordylieae</taxon>
        <taxon>Tordyliinae</taxon>
        <taxon>Heracleum</taxon>
    </lineage>
</organism>
<evidence type="ECO:0000313" key="5">
    <source>
        <dbReference type="EMBL" id="KAK1388632.1"/>
    </source>
</evidence>
<feature type="compositionally biased region" description="Polar residues" evidence="3">
    <location>
        <begin position="8"/>
        <end position="25"/>
    </location>
</feature>
<keyword evidence="5" id="KW-0418">Kinase</keyword>
<dbReference type="GO" id="GO:0005524">
    <property type="term" value="F:ATP binding"/>
    <property type="evidence" value="ECO:0007669"/>
    <property type="project" value="InterPro"/>
</dbReference>
<feature type="domain" description="Protein kinase" evidence="4">
    <location>
        <begin position="66"/>
        <end position="349"/>
    </location>
</feature>
<dbReference type="InterPro" id="IPR001245">
    <property type="entry name" value="Ser-Thr/Tyr_kinase_cat_dom"/>
</dbReference>
<evidence type="ECO:0000256" key="1">
    <source>
        <dbReference type="ARBA" id="ARBA00004236"/>
    </source>
</evidence>